<dbReference type="SUPFAM" id="SSF53474">
    <property type="entry name" value="alpha/beta-Hydrolases"/>
    <property type="match status" value="1"/>
</dbReference>
<dbReference type="Gene3D" id="3.40.50.1820">
    <property type="entry name" value="alpha/beta hydrolase"/>
    <property type="match status" value="1"/>
</dbReference>
<reference evidence="2 3" key="1">
    <citation type="submission" date="2019-09" db="EMBL/GenBank/DDBJ databases">
        <title>Goodfellowia gen. nov., a new genus of the Pseudonocardineae related to Actinoalloteichus, containing Goodfellowia coeruleoviolacea gen. nov., comb. nov. gen. nov., comb. nov.</title>
        <authorList>
            <person name="Labeda D."/>
        </authorList>
    </citation>
    <scope>NUCLEOTIDE SEQUENCE [LARGE SCALE GENOMIC DNA]</scope>
    <source>
        <strain evidence="2 3">AN110305</strain>
    </source>
</reference>
<dbReference type="RefSeq" id="WP_149850797.1">
    <property type="nucleotide sequence ID" value="NZ_VUOB01000030.1"/>
</dbReference>
<dbReference type="EMBL" id="VUOB01000030">
    <property type="protein sequence ID" value="KAA2261166.1"/>
    <property type="molecule type" value="Genomic_DNA"/>
</dbReference>
<dbReference type="GO" id="GO:0016020">
    <property type="term" value="C:membrane"/>
    <property type="evidence" value="ECO:0007669"/>
    <property type="project" value="TreeGrafter"/>
</dbReference>
<keyword evidence="3" id="KW-1185">Reference proteome</keyword>
<proteinExistence type="predicted"/>
<dbReference type="InterPro" id="IPR000073">
    <property type="entry name" value="AB_hydrolase_1"/>
</dbReference>
<feature type="domain" description="AB hydrolase-1" evidence="1">
    <location>
        <begin position="26"/>
        <end position="258"/>
    </location>
</feature>
<dbReference type="PANTHER" id="PTHR43798">
    <property type="entry name" value="MONOACYLGLYCEROL LIPASE"/>
    <property type="match status" value="1"/>
</dbReference>
<dbReference type="GO" id="GO:0016787">
    <property type="term" value="F:hydrolase activity"/>
    <property type="evidence" value="ECO:0007669"/>
    <property type="project" value="UniProtKB-KW"/>
</dbReference>
<accession>A0A5B2XD92</accession>
<evidence type="ECO:0000313" key="3">
    <source>
        <dbReference type="Proteomes" id="UP000323454"/>
    </source>
</evidence>
<dbReference type="InterPro" id="IPR050266">
    <property type="entry name" value="AB_hydrolase_sf"/>
</dbReference>
<gene>
    <name evidence="2" type="ORF">F0L68_18220</name>
</gene>
<sequence length="275" mass="29825">MRHTVTTRSGEIAYTSAGTETGRTALFVHGVGVNGGLWRNVIAELDGHSIALDLPLHGGSPPREDYSLPALAEAIEDFCAALDLHDIDLVANDTGGAVAQVFAARHPERLRTFALTNCDTHDNLPPEEFKPTLAAAQRGDISARASTLVKPAAARATIFANTYEHPELVSDETITGYLEPVLGTPERARHFERFLISVTAEDLLAAEPALRELAVPTLVVWGTADDFFALDWAYWLRDTIPGVTKVIEIEGGKLFFPEEHGGELAALLRDHWAAN</sequence>
<evidence type="ECO:0000259" key="1">
    <source>
        <dbReference type="Pfam" id="PF00561"/>
    </source>
</evidence>
<evidence type="ECO:0000313" key="2">
    <source>
        <dbReference type="EMBL" id="KAA2261166.1"/>
    </source>
</evidence>
<dbReference type="Proteomes" id="UP000323454">
    <property type="component" value="Unassembled WGS sequence"/>
</dbReference>
<protein>
    <submittedName>
        <fullName evidence="2">Alpha/beta hydrolase</fullName>
    </submittedName>
</protein>
<organism evidence="2 3">
    <name type="scientific">Solihabitans fulvus</name>
    <dbReference type="NCBI Taxonomy" id="1892852"/>
    <lineage>
        <taxon>Bacteria</taxon>
        <taxon>Bacillati</taxon>
        <taxon>Actinomycetota</taxon>
        <taxon>Actinomycetes</taxon>
        <taxon>Pseudonocardiales</taxon>
        <taxon>Pseudonocardiaceae</taxon>
        <taxon>Solihabitans</taxon>
    </lineage>
</organism>
<dbReference type="InterPro" id="IPR029058">
    <property type="entry name" value="AB_hydrolase_fold"/>
</dbReference>
<dbReference type="PRINTS" id="PR00111">
    <property type="entry name" value="ABHYDROLASE"/>
</dbReference>
<dbReference type="Pfam" id="PF00561">
    <property type="entry name" value="Abhydrolase_1"/>
    <property type="match status" value="1"/>
</dbReference>
<dbReference type="AlphaFoldDB" id="A0A5B2XD92"/>
<keyword evidence="2" id="KW-0378">Hydrolase</keyword>
<reference evidence="2 3" key="2">
    <citation type="submission" date="2019-09" db="EMBL/GenBank/DDBJ databases">
        <authorList>
            <person name="Jin C."/>
        </authorList>
    </citation>
    <scope>NUCLEOTIDE SEQUENCE [LARGE SCALE GENOMIC DNA]</scope>
    <source>
        <strain evidence="2 3">AN110305</strain>
    </source>
</reference>
<name>A0A5B2XD92_9PSEU</name>
<dbReference type="OrthoDB" id="3400345at2"/>
<dbReference type="PANTHER" id="PTHR43798:SF33">
    <property type="entry name" value="HYDROLASE, PUTATIVE (AFU_ORTHOLOGUE AFUA_2G14860)-RELATED"/>
    <property type="match status" value="1"/>
</dbReference>
<comment type="caution">
    <text evidence="2">The sequence shown here is derived from an EMBL/GenBank/DDBJ whole genome shotgun (WGS) entry which is preliminary data.</text>
</comment>